<proteinExistence type="predicted"/>
<feature type="compositionally biased region" description="Low complexity" evidence="1">
    <location>
        <begin position="20"/>
        <end position="87"/>
    </location>
</feature>
<feature type="region of interest" description="Disordered" evidence="1">
    <location>
        <begin position="1"/>
        <end position="90"/>
    </location>
</feature>
<dbReference type="Proteomes" id="UP000257080">
    <property type="component" value="Unassembled WGS sequence"/>
</dbReference>
<evidence type="ECO:0000313" key="2">
    <source>
        <dbReference type="EMBL" id="RFA27373.1"/>
    </source>
</evidence>
<dbReference type="EMBL" id="NBXE01000019">
    <property type="protein sequence ID" value="RFA27373.1"/>
    <property type="molecule type" value="Genomic_DNA"/>
</dbReference>
<reference evidence="2 3" key="1">
    <citation type="submission" date="2017-04" db="EMBL/GenBank/DDBJ databases">
        <title>Comparative genome analysis of Subtercola boreus.</title>
        <authorList>
            <person name="Cho Y.-J."/>
            <person name="Cho A."/>
            <person name="Kim O.-S."/>
            <person name="Lee J.-I."/>
        </authorList>
    </citation>
    <scope>NUCLEOTIDE SEQUENCE [LARGE SCALE GENOMIC DNA]</scope>
    <source>
        <strain evidence="2 3">P28004</strain>
    </source>
</reference>
<evidence type="ECO:0000256" key="1">
    <source>
        <dbReference type="SAM" id="MobiDB-lite"/>
    </source>
</evidence>
<comment type="caution">
    <text evidence="2">The sequence shown here is derived from an EMBL/GenBank/DDBJ whole genome shotgun (WGS) entry which is preliminary data.</text>
</comment>
<organism evidence="2 3">
    <name type="scientific">Subtercola boreus</name>
    <dbReference type="NCBI Taxonomy" id="120213"/>
    <lineage>
        <taxon>Bacteria</taxon>
        <taxon>Bacillati</taxon>
        <taxon>Actinomycetota</taxon>
        <taxon>Actinomycetes</taxon>
        <taxon>Micrococcales</taxon>
        <taxon>Microbacteriaceae</taxon>
        <taxon>Subtercola</taxon>
    </lineage>
</organism>
<protein>
    <submittedName>
        <fullName evidence="2">Uncharacterized protein</fullName>
    </submittedName>
</protein>
<dbReference type="RefSeq" id="WP_116418137.1">
    <property type="nucleotide sequence ID" value="NZ_NBXD01000014.1"/>
</dbReference>
<name>A0A3E0WD52_9MICO</name>
<feature type="compositionally biased region" description="Basic and acidic residues" evidence="1">
    <location>
        <begin position="8"/>
        <end position="18"/>
    </location>
</feature>
<feature type="region of interest" description="Disordered" evidence="1">
    <location>
        <begin position="125"/>
        <end position="150"/>
    </location>
</feature>
<gene>
    <name evidence="2" type="ORF">B7R25_06380</name>
</gene>
<dbReference type="AlphaFoldDB" id="A0A3E0WD52"/>
<sequence length="150" mass="15436">MSGTLIQHENKHGERCEGTGRAPVVAAPRVSAASGSKAPARARASAASTGSSGAGEAYKPSTGTSVTGAPPAAAGSAARTAPAARRGVTVRKVEVDPEWLAAREAKQARLRDERDARARARNEIYSTGLDEEPAHVAEQTPDIPQADGEK</sequence>
<evidence type="ECO:0000313" key="3">
    <source>
        <dbReference type="Proteomes" id="UP000257080"/>
    </source>
</evidence>
<accession>A0A3E0WD52</accession>